<evidence type="ECO:0000313" key="1">
    <source>
        <dbReference type="EMBL" id="RDU71942.1"/>
    </source>
</evidence>
<organism evidence="1 2">
    <name type="scientific">Helicobacter aurati</name>
    <dbReference type="NCBI Taxonomy" id="137778"/>
    <lineage>
        <taxon>Bacteria</taxon>
        <taxon>Pseudomonadati</taxon>
        <taxon>Campylobacterota</taxon>
        <taxon>Epsilonproteobacteria</taxon>
        <taxon>Campylobacterales</taxon>
        <taxon>Helicobacteraceae</taxon>
        <taxon>Helicobacter</taxon>
    </lineage>
</organism>
<name>A0A3D8J334_9HELI</name>
<dbReference type="Proteomes" id="UP000256424">
    <property type="component" value="Unassembled WGS sequence"/>
</dbReference>
<dbReference type="EMBL" id="NXLW01000009">
    <property type="protein sequence ID" value="RDU71942.1"/>
    <property type="molecule type" value="Genomic_DNA"/>
</dbReference>
<evidence type="ECO:0000313" key="2">
    <source>
        <dbReference type="Proteomes" id="UP000256424"/>
    </source>
</evidence>
<dbReference type="AlphaFoldDB" id="A0A3D8J334"/>
<sequence>MDFYSKSANFAISLLTCEVMQRFLSHMASFYLRRSQKIVIGCNITLKKSNAVLMQGDSV</sequence>
<proteinExistence type="predicted"/>
<protein>
    <submittedName>
        <fullName evidence="1">Uncharacterized protein</fullName>
    </submittedName>
</protein>
<gene>
    <name evidence="1" type="ORF">CQA66_05630</name>
</gene>
<accession>A0A3D8J334</accession>
<keyword evidence="2" id="KW-1185">Reference proteome</keyword>
<reference evidence="1 2" key="1">
    <citation type="submission" date="2018-04" db="EMBL/GenBank/DDBJ databases">
        <title>Novel Campyloabacter and Helicobacter Species and Strains.</title>
        <authorList>
            <person name="Mannion A.J."/>
            <person name="Shen Z."/>
            <person name="Fox J.G."/>
        </authorList>
    </citation>
    <scope>NUCLEOTIDE SEQUENCE [LARGE SCALE GENOMIC DNA]</scope>
    <source>
        <strain evidence="1 2">MIT 97-5075</strain>
    </source>
</reference>
<comment type="caution">
    <text evidence="1">The sequence shown here is derived from an EMBL/GenBank/DDBJ whole genome shotgun (WGS) entry which is preliminary data.</text>
</comment>